<protein>
    <submittedName>
        <fullName evidence="10">Methyl viologen resistance protein SmvA</fullName>
    </submittedName>
</protein>
<evidence type="ECO:0000256" key="2">
    <source>
        <dbReference type="ARBA" id="ARBA00022448"/>
    </source>
</evidence>
<evidence type="ECO:0000256" key="5">
    <source>
        <dbReference type="ARBA" id="ARBA00022989"/>
    </source>
</evidence>
<name>A0A2X2T5M4_9ENTR</name>
<evidence type="ECO:0000259" key="9">
    <source>
        <dbReference type="PROSITE" id="PS50850"/>
    </source>
</evidence>
<comment type="subcellular location">
    <subcellularLocation>
        <location evidence="1">Membrane</location>
        <topology evidence="1">Multi-pass membrane protein</topology>
    </subcellularLocation>
</comment>
<dbReference type="InterPro" id="IPR011701">
    <property type="entry name" value="MFS"/>
</dbReference>
<evidence type="ECO:0000313" key="11">
    <source>
        <dbReference type="Proteomes" id="UP000251197"/>
    </source>
</evidence>
<dbReference type="Gene3D" id="1.20.1720.10">
    <property type="entry name" value="Multidrug resistance protein D"/>
    <property type="match status" value="1"/>
</dbReference>
<gene>
    <name evidence="10" type="primary">smvA_1</name>
    <name evidence="10" type="ORF">NCTC12120_03546</name>
</gene>
<keyword evidence="3" id="KW-1003">Cell membrane</keyword>
<dbReference type="EMBL" id="UAVU01000003">
    <property type="protein sequence ID" value="SQA99624.1"/>
    <property type="molecule type" value="Genomic_DNA"/>
</dbReference>
<feature type="domain" description="Major facilitator superfamily (MFS) profile" evidence="9">
    <location>
        <begin position="15"/>
        <end position="172"/>
    </location>
</feature>
<dbReference type="Proteomes" id="UP000251197">
    <property type="component" value="Unassembled WGS sequence"/>
</dbReference>
<reference evidence="10 11" key="1">
    <citation type="submission" date="2018-06" db="EMBL/GenBank/DDBJ databases">
        <authorList>
            <consortium name="Pathogen Informatics"/>
            <person name="Doyle S."/>
        </authorList>
    </citation>
    <scope>NUCLEOTIDE SEQUENCE [LARGE SCALE GENOMIC DNA]</scope>
    <source>
        <strain evidence="10 11">NCTC12120</strain>
    </source>
</reference>
<dbReference type="InterPro" id="IPR020846">
    <property type="entry name" value="MFS_dom"/>
</dbReference>
<evidence type="ECO:0000256" key="7">
    <source>
        <dbReference type="SAM" id="MobiDB-lite"/>
    </source>
</evidence>
<evidence type="ECO:0000256" key="1">
    <source>
        <dbReference type="ARBA" id="ARBA00004141"/>
    </source>
</evidence>
<feature type="transmembrane region" description="Helical" evidence="8">
    <location>
        <begin position="20"/>
        <end position="41"/>
    </location>
</feature>
<dbReference type="PANTHER" id="PTHR42718:SF9">
    <property type="entry name" value="MAJOR FACILITATOR SUPERFAMILY MULTIDRUG TRANSPORTER MFSC"/>
    <property type="match status" value="1"/>
</dbReference>
<dbReference type="GO" id="GO:0022857">
    <property type="term" value="F:transmembrane transporter activity"/>
    <property type="evidence" value="ECO:0007669"/>
    <property type="project" value="InterPro"/>
</dbReference>
<evidence type="ECO:0000313" key="10">
    <source>
        <dbReference type="EMBL" id="SQA99624.1"/>
    </source>
</evidence>
<sequence length="172" mass="18219">MTQTYAMPAAGSWRALFAPGIAQALIALDYAIVYVALPTLAQDLSLSLSEMQWVVSLYGLTFAALLLAGGSLCDRLGARRMFSLGMALFFTLFSRRRTGTERHAAAHRPLRARDGGGVAAACGAGADGAAVSRRGAPAGAGDMERHRRAGISRRRDAGRHTGRAGLANHFLY</sequence>
<organism evidence="10 11">
    <name type="scientific">Cedecea neteri</name>
    <dbReference type="NCBI Taxonomy" id="158822"/>
    <lineage>
        <taxon>Bacteria</taxon>
        <taxon>Pseudomonadati</taxon>
        <taxon>Pseudomonadota</taxon>
        <taxon>Gammaproteobacteria</taxon>
        <taxon>Enterobacterales</taxon>
        <taxon>Enterobacteriaceae</taxon>
        <taxon>Cedecea</taxon>
    </lineage>
</organism>
<keyword evidence="5 8" id="KW-1133">Transmembrane helix</keyword>
<keyword evidence="6 8" id="KW-0472">Membrane</keyword>
<feature type="transmembrane region" description="Helical" evidence="8">
    <location>
        <begin position="53"/>
        <end position="72"/>
    </location>
</feature>
<dbReference type="SUPFAM" id="SSF103473">
    <property type="entry name" value="MFS general substrate transporter"/>
    <property type="match status" value="1"/>
</dbReference>
<dbReference type="PANTHER" id="PTHR42718">
    <property type="entry name" value="MAJOR FACILITATOR SUPERFAMILY MULTIDRUG TRANSPORTER MFSC"/>
    <property type="match status" value="1"/>
</dbReference>
<dbReference type="InterPro" id="IPR036259">
    <property type="entry name" value="MFS_trans_sf"/>
</dbReference>
<accession>A0A2X2T5M4</accession>
<proteinExistence type="predicted"/>
<evidence type="ECO:0000256" key="6">
    <source>
        <dbReference type="ARBA" id="ARBA00023136"/>
    </source>
</evidence>
<feature type="region of interest" description="Disordered" evidence="7">
    <location>
        <begin position="129"/>
        <end position="159"/>
    </location>
</feature>
<dbReference type="PROSITE" id="PS50850">
    <property type="entry name" value="MFS"/>
    <property type="match status" value="1"/>
</dbReference>
<dbReference type="AlphaFoldDB" id="A0A2X2T5M4"/>
<keyword evidence="2" id="KW-0813">Transport</keyword>
<dbReference type="GO" id="GO:0016020">
    <property type="term" value="C:membrane"/>
    <property type="evidence" value="ECO:0007669"/>
    <property type="project" value="UniProtKB-SubCell"/>
</dbReference>
<dbReference type="Pfam" id="PF07690">
    <property type="entry name" value="MFS_1"/>
    <property type="match status" value="1"/>
</dbReference>
<evidence type="ECO:0000256" key="8">
    <source>
        <dbReference type="SAM" id="Phobius"/>
    </source>
</evidence>
<evidence type="ECO:0000256" key="3">
    <source>
        <dbReference type="ARBA" id="ARBA00022475"/>
    </source>
</evidence>
<keyword evidence="4 8" id="KW-0812">Transmembrane</keyword>
<evidence type="ECO:0000256" key="4">
    <source>
        <dbReference type="ARBA" id="ARBA00022692"/>
    </source>
</evidence>